<dbReference type="Proteomes" id="UP001451303">
    <property type="component" value="Unassembled WGS sequence"/>
</dbReference>
<protein>
    <submittedName>
        <fullName evidence="1">Uncharacterized protein</fullName>
    </submittedName>
</protein>
<comment type="caution">
    <text evidence="1">The sequence shown here is derived from an EMBL/GenBank/DDBJ whole genome shotgun (WGS) entry which is preliminary data.</text>
</comment>
<gene>
    <name evidence="1" type="ORF">QR685DRAFT_587883</name>
</gene>
<reference evidence="1 2" key="1">
    <citation type="submission" date="2023-09" db="EMBL/GenBank/DDBJ databases">
        <title>Multi-omics analysis of a traditional fermented food reveals byproduct-associated fungal strains for waste-to-food upcycling.</title>
        <authorList>
            <consortium name="Lawrence Berkeley National Laboratory"/>
            <person name="Rekdal V.M."/>
            <person name="Villalobos-Escobedo J.M."/>
            <person name="Rodriguez-Valeron N."/>
            <person name="Garcia M.O."/>
            <person name="Vasquez D.P."/>
            <person name="Damayanti I."/>
            <person name="Sorensen P.M."/>
            <person name="Baidoo E.E."/>
            <person name="De Carvalho A.C."/>
            <person name="Riley R."/>
            <person name="Lipzen A."/>
            <person name="He G."/>
            <person name="Yan M."/>
            <person name="Haridas S."/>
            <person name="Daum C."/>
            <person name="Yoshinaga Y."/>
            <person name="Ng V."/>
            <person name="Grigoriev I.V."/>
            <person name="Munk R."/>
            <person name="Nuraida L."/>
            <person name="Wijaya C.H."/>
            <person name="Morales P.-C."/>
            <person name="Keasling J.D."/>
        </authorList>
    </citation>
    <scope>NUCLEOTIDE SEQUENCE [LARGE SCALE GENOMIC DNA]</scope>
    <source>
        <strain evidence="1 2">FGSC 2613</strain>
    </source>
</reference>
<evidence type="ECO:0000313" key="2">
    <source>
        <dbReference type="Proteomes" id="UP001451303"/>
    </source>
</evidence>
<name>A0ABR3DDP3_NEUIN</name>
<proteinExistence type="predicted"/>
<sequence length="84" mass="8903">MSEDARSLGTLAAAEQGQILLRLQNAQTLFCEYCRQCSSSGNCVSASASWCTVYTVARPGDVLKISQAHDSRAAEGILYSGTSP</sequence>
<accession>A0ABR3DDP3</accession>
<dbReference type="EMBL" id="JAVLET010000004">
    <property type="protein sequence ID" value="KAL0470810.1"/>
    <property type="molecule type" value="Genomic_DNA"/>
</dbReference>
<organism evidence="1 2">
    <name type="scientific">Neurospora intermedia</name>
    <dbReference type="NCBI Taxonomy" id="5142"/>
    <lineage>
        <taxon>Eukaryota</taxon>
        <taxon>Fungi</taxon>
        <taxon>Dikarya</taxon>
        <taxon>Ascomycota</taxon>
        <taxon>Pezizomycotina</taxon>
        <taxon>Sordariomycetes</taxon>
        <taxon>Sordariomycetidae</taxon>
        <taxon>Sordariales</taxon>
        <taxon>Sordariaceae</taxon>
        <taxon>Neurospora</taxon>
    </lineage>
</organism>
<evidence type="ECO:0000313" key="1">
    <source>
        <dbReference type="EMBL" id="KAL0470810.1"/>
    </source>
</evidence>
<keyword evidence="2" id="KW-1185">Reference proteome</keyword>